<reference evidence="2 3" key="1">
    <citation type="submission" date="2019-12" db="EMBL/GenBank/DDBJ databases">
        <title>Mucilaginibacter sp. HME9299 genome sequencing and assembly.</title>
        <authorList>
            <person name="Kang H."/>
            <person name="Kim H."/>
            <person name="Joh K."/>
        </authorList>
    </citation>
    <scope>NUCLEOTIDE SEQUENCE [LARGE SCALE GENOMIC DNA]</scope>
    <source>
        <strain evidence="2 3">HME9299</strain>
    </source>
</reference>
<organism evidence="2 3">
    <name type="scientific">Mucilaginibacter aquatilis</name>
    <dbReference type="NCBI Taxonomy" id="1517760"/>
    <lineage>
        <taxon>Bacteria</taxon>
        <taxon>Pseudomonadati</taxon>
        <taxon>Bacteroidota</taxon>
        <taxon>Sphingobacteriia</taxon>
        <taxon>Sphingobacteriales</taxon>
        <taxon>Sphingobacteriaceae</taxon>
        <taxon>Mucilaginibacter</taxon>
    </lineage>
</organism>
<feature type="compositionally biased region" description="Polar residues" evidence="1">
    <location>
        <begin position="352"/>
        <end position="371"/>
    </location>
</feature>
<dbReference type="Proteomes" id="UP000434850">
    <property type="component" value="Unassembled WGS sequence"/>
</dbReference>
<dbReference type="AlphaFoldDB" id="A0A6I4I827"/>
<accession>A0A6I4I827</accession>
<gene>
    <name evidence="2" type="ORF">GO816_00600</name>
</gene>
<dbReference type="InterPro" id="IPR011050">
    <property type="entry name" value="Pectin_lyase_fold/virulence"/>
</dbReference>
<name>A0A6I4I827_9SPHI</name>
<proteinExistence type="predicted"/>
<comment type="caution">
    <text evidence="2">The sequence shown here is derived from an EMBL/GenBank/DDBJ whole genome shotgun (WGS) entry which is preliminary data.</text>
</comment>
<dbReference type="InterPro" id="IPR012334">
    <property type="entry name" value="Pectin_lyas_fold"/>
</dbReference>
<evidence type="ECO:0000313" key="2">
    <source>
        <dbReference type="EMBL" id="MVN89619.1"/>
    </source>
</evidence>
<keyword evidence="3" id="KW-1185">Reference proteome</keyword>
<dbReference type="OrthoDB" id="1495285at2"/>
<protein>
    <recommendedName>
        <fullName evidence="4">DUF1565 domain-containing protein</fullName>
    </recommendedName>
</protein>
<evidence type="ECO:0000256" key="1">
    <source>
        <dbReference type="SAM" id="MobiDB-lite"/>
    </source>
</evidence>
<sequence length="455" mass="48852">MEHNFRVNPGGAGVVNFYVSKAGNDNNDGLTPDKPKQTLLGVRNAITNIANAAPIRIIIGTGTYEEGWSGSAKVLDGSSMIGDGNVVIKGSGTTTFSFNANSGLISLSNITIRDMGTVNLRGNVSDCTFVTCNQIIQSATSLVLRCKFISINSISAVLQFTSSIFVDVPLSGQNTYFISCYFNSNTDITLANLATIQPSNLSYSNVMGRIRVTPSGQWMSLDTFRQTYPDYFQSSFNKPPGFNNPSALDFTLTDESPHIGAASDGINNIGGSLYAKSLGSKVAPEWLNGSISISDGSPDLIINGTDLALALGKKTGSITSTPIMISSNVVQIQNINYNGFFLFNKSVAPEQPTNKNVPDSSLKSTYSSDASGNPDRLSYEMRWTDNPAMPSVSSDWTSTPLISAGEYLSFEWNTKPLYDSLGIGNGSHLFNSNGNTAPVNAIWIQLRITLSNRYE</sequence>
<dbReference type="Gene3D" id="2.160.20.10">
    <property type="entry name" value="Single-stranded right-handed beta-helix, Pectin lyase-like"/>
    <property type="match status" value="1"/>
</dbReference>
<feature type="region of interest" description="Disordered" evidence="1">
    <location>
        <begin position="352"/>
        <end position="374"/>
    </location>
</feature>
<evidence type="ECO:0008006" key="4">
    <source>
        <dbReference type="Google" id="ProtNLM"/>
    </source>
</evidence>
<dbReference type="EMBL" id="WQLA01000001">
    <property type="protein sequence ID" value="MVN89619.1"/>
    <property type="molecule type" value="Genomic_DNA"/>
</dbReference>
<dbReference type="SUPFAM" id="SSF51126">
    <property type="entry name" value="Pectin lyase-like"/>
    <property type="match status" value="1"/>
</dbReference>
<dbReference type="RefSeq" id="WP_157539419.1">
    <property type="nucleotide sequence ID" value="NZ_WQLA01000001.1"/>
</dbReference>
<evidence type="ECO:0000313" key="3">
    <source>
        <dbReference type="Proteomes" id="UP000434850"/>
    </source>
</evidence>